<organism evidence="18 19">
    <name type="scientific">Kordia periserrulae</name>
    <dbReference type="NCBI Taxonomy" id="701523"/>
    <lineage>
        <taxon>Bacteria</taxon>
        <taxon>Pseudomonadati</taxon>
        <taxon>Bacteroidota</taxon>
        <taxon>Flavobacteriia</taxon>
        <taxon>Flavobacteriales</taxon>
        <taxon>Flavobacteriaceae</taxon>
        <taxon>Kordia</taxon>
    </lineage>
</organism>
<dbReference type="Gene3D" id="3.30.499.10">
    <property type="entry name" value="Aconitase, domain 3"/>
    <property type="match status" value="2"/>
</dbReference>
<sequence>MAFDIDMIKKVYETIVERVDKAREITGKPLTLSEKILYAHLWDGTPSKAFVRGKDYVDFAPDRIACQDATAQMALLQFMQAGKTKVAVPTTVHCDHLIQAKVGASADLQSAMNNSSEVFNFLESVSNKYGIGFWKPGAGIIHQVVLENYAFPGGMMIGTDSHTVNAGGLGMVAVGVGGADAVDVMAGMPWELKFPKLIGVKLTGKLSGWTAPKDVILKVAGIVSAKGGTGAIVEYFGPGATAMSCTGKGTICNMGAEIGATTSTFGYDESMERYLRATDRADVADAANEVKDYLTGDAEVYANPEQYFDQVIEINLSELLPHLNGPFTPDLATPVGTMTDKAIENDWPLEVEWGLIGSCTNSSYEDLSRAASIAQQALDKGLKTKAEFGINPGSEQVRFTAERDGILEVFEKLDAKIFTNACGPCIGQWARYSDPKNAPKNSIVHSFNRNFAKRADGNPNTHAFVASPEITAAIAISGRLDFNPITDTLINENGEEVKLDEPTGWELPPKGFDVEDNGYLAPVEDGSGVVVNVAEDSERLQLLTPFEPIGDEIKGAKLLIKAFGKCTTDHISMAGPWLRFRGHLDNIANNTLIGAVNAYNKKTNFVKNQLTGEYNGVPDVQRAYKAAGIKTIVVGDHNYGEGSSREHAAMQPRHLGVAAVLVKSFARIHETNLKKQGMLALTFVNENDYDLIQEDDTFNFLDLDKFAPDSPLTIEVVHADGSKDVIKANHTYNQPQIEWYNAGSALNLIKRQNAAS</sequence>
<keyword evidence="19" id="KW-1185">Reference proteome</keyword>
<dbReference type="PANTHER" id="PTHR43160:SF3">
    <property type="entry name" value="ACONITATE HYDRATASE, MITOCHONDRIAL"/>
    <property type="match status" value="1"/>
</dbReference>
<evidence type="ECO:0000256" key="1">
    <source>
        <dbReference type="ARBA" id="ARBA00001966"/>
    </source>
</evidence>
<reference evidence="18 19" key="1">
    <citation type="submission" date="2018-04" db="EMBL/GenBank/DDBJ databases">
        <title>Genomic Encyclopedia of Archaeal and Bacterial Type Strains, Phase II (KMG-II): from individual species to whole genera.</title>
        <authorList>
            <person name="Goeker M."/>
        </authorList>
    </citation>
    <scope>NUCLEOTIDE SEQUENCE [LARGE SCALE GENOMIC DNA]</scope>
    <source>
        <strain evidence="18 19">DSM 25731</strain>
    </source>
</reference>
<evidence type="ECO:0000256" key="6">
    <source>
        <dbReference type="ARBA" id="ARBA00022532"/>
    </source>
</evidence>
<dbReference type="FunFam" id="3.20.19.10:FF:000002">
    <property type="entry name" value="Aconitate hydratase, mitochondrial"/>
    <property type="match status" value="1"/>
</dbReference>
<dbReference type="PANTHER" id="PTHR43160">
    <property type="entry name" value="ACONITATE HYDRATASE B"/>
    <property type="match status" value="1"/>
</dbReference>
<dbReference type="NCBIfam" id="NF005558">
    <property type="entry name" value="PRK07229.1"/>
    <property type="match status" value="1"/>
</dbReference>
<evidence type="ECO:0000259" key="16">
    <source>
        <dbReference type="Pfam" id="PF00330"/>
    </source>
</evidence>
<evidence type="ECO:0000256" key="4">
    <source>
        <dbReference type="ARBA" id="ARBA00012926"/>
    </source>
</evidence>
<comment type="caution">
    <text evidence="18">The sequence shown here is derived from an EMBL/GenBank/DDBJ whole genome shotgun (WGS) entry which is preliminary data.</text>
</comment>
<comment type="catalytic activity">
    <reaction evidence="12">
        <text>citrate = D-threo-isocitrate</text>
        <dbReference type="Rhea" id="RHEA:10336"/>
        <dbReference type="ChEBI" id="CHEBI:15562"/>
        <dbReference type="ChEBI" id="CHEBI:16947"/>
        <dbReference type="EC" id="4.2.1.3"/>
    </reaction>
</comment>
<comment type="pathway">
    <text evidence="2">Carbohydrate metabolism; tricarboxylic acid cycle; isocitrate from oxaloacetate: step 2/2.</text>
</comment>
<protein>
    <recommendedName>
        <fullName evidence="5">Aconitate hydratase A</fullName>
        <ecNumber evidence="4">4.2.1.3</ecNumber>
    </recommendedName>
    <alternativeName>
        <fullName evidence="13">Citrate hydro-lyase</fullName>
    </alternativeName>
    <alternativeName>
        <fullName evidence="15">Iron-responsive protein-like</fullName>
    </alternativeName>
    <alternativeName>
        <fullName evidence="14">RNA-binding protein</fullName>
    </alternativeName>
</protein>
<evidence type="ECO:0000256" key="13">
    <source>
        <dbReference type="ARBA" id="ARBA00029682"/>
    </source>
</evidence>
<dbReference type="PRINTS" id="PR00415">
    <property type="entry name" value="ACONITASE"/>
</dbReference>
<dbReference type="Pfam" id="PF00694">
    <property type="entry name" value="Aconitase_C"/>
    <property type="match status" value="1"/>
</dbReference>
<evidence type="ECO:0000256" key="10">
    <source>
        <dbReference type="ARBA" id="ARBA00023014"/>
    </source>
</evidence>
<dbReference type="InterPro" id="IPR050926">
    <property type="entry name" value="Aconitase/IPM_isomerase"/>
</dbReference>
<feature type="domain" description="Aconitase A/isopropylmalate dehydratase small subunit swivel" evidence="17">
    <location>
        <begin position="558"/>
        <end position="685"/>
    </location>
</feature>
<evidence type="ECO:0000313" key="18">
    <source>
        <dbReference type="EMBL" id="PTX63109.1"/>
    </source>
</evidence>
<evidence type="ECO:0000256" key="7">
    <source>
        <dbReference type="ARBA" id="ARBA00022723"/>
    </source>
</evidence>
<evidence type="ECO:0000256" key="15">
    <source>
        <dbReference type="ARBA" id="ARBA00031977"/>
    </source>
</evidence>
<dbReference type="Gene3D" id="3.20.19.10">
    <property type="entry name" value="Aconitase, domain 4"/>
    <property type="match status" value="1"/>
</dbReference>
<dbReference type="PROSITE" id="PS00450">
    <property type="entry name" value="ACONITASE_1"/>
    <property type="match status" value="1"/>
</dbReference>
<evidence type="ECO:0000256" key="14">
    <source>
        <dbReference type="ARBA" id="ARBA00031081"/>
    </source>
</evidence>
<keyword evidence="10" id="KW-0411">Iron-sulfur</keyword>
<evidence type="ECO:0000256" key="3">
    <source>
        <dbReference type="ARBA" id="ARBA00007185"/>
    </source>
</evidence>
<name>A0A2T6C454_9FLAO</name>
<keyword evidence="11" id="KW-0456">Lyase</keyword>
<dbReference type="GO" id="GO:0051539">
    <property type="term" value="F:4 iron, 4 sulfur cluster binding"/>
    <property type="evidence" value="ECO:0007669"/>
    <property type="project" value="InterPro"/>
</dbReference>
<dbReference type="InterPro" id="IPR015932">
    <property type="entry name" value="Aconitase_dom2"/>
</dbReference>
<dbReference type="RefSeq" id="WP_108114065.1">
    <property type="nucleotide sequence ID" value="NZ_QBKT01000002.1"/>
</dbReference>
<dbReference type="NCBIfam" id="TIGR01340">
    <property type="entry name" value="aconitase_mito"/>
    <property type="match status" value="1"/>
</dbReference>
<dbReference type="InterPro" id="IPR018136">
    <property type="entry name" value="Aconitase_4Fe-4S_BS"/>
</dbReference>
<accession>A0A2T6C454</accession>
<keyword evidence="6" id="KW-0816">Tricarboxylic acid cycle</keyword>
<dbReference type="Pfam" id="PF00330">
    <property type="entry name" value="Aconitase"/>
    <property type="match status" value="1"/>
</dbReference>
<evidence type="ECO:0000256" key="11">
    <source>
        <dbReference type="ARBA" id="ARBA00023239"/>
    </source>
</evidence>
<dbReference type="GO" id="GO:0005829">
    <property type="term" value="C:cytosol"/>
    <property type="evidence" value="ECO:0007669"/>
    <property type="project" value="TreeGrafter"/>
</dbReference>
<dbReference type="FunFam" id="3.40.1060.10:FF:000001">
    <property type="entry name" value="Aconitate hydratase, mitochondrial"/>
    <property type="match status" value="1"/>
</dbReference>
<dbReference type="GO" id="GO:0006099">
    <property type="term" value="P:tricarboxylic acid cycle"/>
    <property type="evidence" value="ECO:0007669"/>
    <property type="project" value="UniProtKB-UniPathway"/>
</dbReference>
<dbReference type="OrthoDB" id="9764318at2"/>
<dbReference type="GO" id="GO:0003994">
    <property type="term" value="F:aconitate hydratase activity"/>
    <property type="evidence" value="ECO:0007669"/>
    <property type="project" value="UniProtKB-EC"/>
</dbReference>
<feature type="domain" description="Aconitase/3-isopropylmalate dehydratase large subunit alpha/beta/alpha" evidence="16">
    <location>
        <begin position="34"/>
        <end position="478"/>
    </location>
</feature>
<dbReference type="Gene3D" id="3.40.1060.10">
    <property type="entry name" value="Aconitase, Domain 2"/>
    <property type="match status" value="1"/>
</dbReference>
<dbReference type="InterPro" id="IPR015928">
    <property type="entry name" value="Aconitase/3IPM_dehydase_swvl"/>
</dbReference>
<comment type="cofactor">
    <cofactor evidence="1">
        <name>[4Fe-4S] cluster</name>
        <dbReference type="ChEBI" id="CHEBI:49883"/>
    </cofactor>
</comment>
<dbReference type="SUPFAM" id="SSF52016">
    <property type="entry name" value="LeuD/IlvD-like"/>
    <property type="match status" value="1"/>
</dbReference>
<evidence type="ECO:0000256" key="12">
    <source>
        <dbReference type="ARBA" id="ARBA00023501"/>
    </source>
</evidence>
<dbReference type="GO" id="GO:0046872">
    <property type="term" value="F:metal ion binding"/>
    <property type="evidence" value="ECO:0007669"/>
    <property type="project" value="UniProtKB-KW"/>
</dbReference>
<evidence type="ECO:0000256" key="5">
    <source>
        <dbReference type="ARBA" id="ARBA00019378"/>
    </source>
</evidence>
<dbReference type="InterPro" id="IPR001030">
    <property type="entry name" value="Acoase/IPM_deHydtase_lsu_aba"/>
</dbReference>
<evidence type="ECO:0000313" key="19">
    <source>
        <dbReference type="Proteomes" id="UP000244090"/>
    </source>
</evidence>
<gene>
    <name evidence="18" type="ORF">C8N46_102512</name>
</gene>
<comment type="similarity">
    <text evidence="3">Belongs to the aconitase/IPM isomerase family.</text>
</comment>
<dbReference type="InterPro" id="IPR036008">
    <property type="entry name" value="Aconitase_4Fe-4S_dom"/>
</dbReference>
<keyword evidence="8" id="KW-0809">Transit peptide</keyword>
<evidence type="ECO:0000256" key="8">
    <source>
        <dbReference type="ARBA" id="ARBA00022946"/>
    </source>
</evidence>
<dbReference type="SUPFAM" id="SSF53732">
    <property type="entry name" value="Aconitase iron-sulfur domain"/>
    <property type="match status" value="1"/>
</dbReference>
<keyword evidence="7" id="KW-0479">Metal-binding</keyword>
<dbReference type="FunFam" id="3.30.499.10:FF:000004">
    <property type="entry name" value="Aconitate hydratase, mitochondrial"/>
    <property type="match status" value="1"/>
</dbReference>
<proteinExistence type="inferred from homology"/>
<dbReference type="UniPathway" id="UPA00223">
    <property type="reaction ID" value="UER00718"/>
</dbReference>
<evidence type="ECO:0000256" key="2">
    <source>
        <dbReference type="ARBA" id="ARBA00004717"/>
    </source>
</evidence>
<dbReference type="InterPro" id="IPR006248">
    <property type="entry name" value="Aconitase_mito-like"/>
</dbReference>
<dbReference type="EMBL" id="QBKT01000002">
    <property type="protein sequence ID" value="PTX63109.1"/>
    <property type="molecule type" value="Genomic_DNA"/>
</dbReference>
<dbReference type="AlphaFoldDB" id="A0A2T6C454"/>
<dbReference type="EC" id="4.2.1.3" evidence="4"/>
<dbReference type="InterPro" id="IPR015931">
    <property type="entry name" value="Acnase/IPM_dHydase_lsu_aba_1/3"/>
</dbReference>
<dbReference type="InterPro" id="IPR000573">
    <property type="entry name" value="AconitaseA/IPMdHydase_ssu_swvl"/>
</dbReference>
<evidence type="ECO:0000259" key="17">
    <source>
        <dbReference type="Pfam" id="PF00694"/>
    </source>
</evidence>
<keyword evidence="9" id="KW-0408">Iron</keyword>
<evidence type="ECO:0000256" key="9">
    <source>
        <dbReference type="ARBA" id="ARBA00023004"/>
    </source>
</evidence>
<dbReference type="Proteomes" id="UP000244090">
    <property type="component" value="Unassembled WGS sequence"/>
</dbReference>